<evidence type="ECO:0000313" key="4">
    <source>
        <dbReference type="EMBL" id="MXQ07933.1"/>
    </source>
</evidence>
<reference evidence="4 5" key="1">
    <citation type="submission" date="2019-12" db="EMBL/GenBank/DDBJ databases">
        <authorList>
            <person name="Lee S.D."/>
        </authorList>
    </citation>
    <scope>NUCLEOTIDE SEQUENCE [LARGE SCALE GENOMIC DNA]</scope>
    <source>
        <strain evidence="4 5">GH1-50</strain>
    </source>
</reference>
<organism evidence="4 5">
    <name type="scientific">Kangsaoukella pontilimi</name>
    <dbReference type="NCBI Taxonomy" id="2691042"/>
    <lineage>
        <taxon>Bacteria</taxon>
        <taxon>Pseudomonadati</taxon>
        <taxon>Pseudomonadota</taxon>
        <taxon>Alphaproteobacteria</taxon>
        <taxon>Rhodobacterales</taxon>
        <taxon>Paracoccaceae</taxon>
        <taxon>Kangsaoukella</taxon>
    </lineage>
</organism>
<evidence type="ECO:0000256" key="1">
    <source>
        <dbReference type="ARBA" id="ARBA00022987"/>
    </source>
</evidence>
<dbReference type="GO" id="GO:0031411">
    <property type="term" value="C:gas vesicle"/>
    <property type="evidence" value="ECO:0007669"/>
    <property type="project" value="UniProtKB-SubCell"/>
</dbReference>
<dbReference type="PANTHER" id="PTHR40137:SF2">
    <property type="entry name" value="PROTEIN GVPK 1"/>
    <property type="match status" value="1"/>
</dbReference>
<name>A0A7C9MAC9_9RHOB</name>
<keyword evidence="1" id="KW-0304">Gas vesicle</keyword>
<evidence type="ECO:0000313" key="5">
    <source>
        <dbReference type="Proteomes" id="UP000480350"/>
    </source>
</evidence>
<evidence type="ECO:0000256" key="2">
    <source>
        <dbReference type="ARBA" id="ARBA00035108"/>
    </source>
</evidence>
<dbReference type="RefSeq" id="WP_160763779.1">
    <property type="nucleotide sequence ID" value="NZ_WUPT01000001.1"/>
</dbReference>
<reference evidence="4 5" key="2">
    <citation type="submission" date="2020-03" db="EMBL/GenBank/DDBJ databases">
        <title>Kangsaoukella pontilimi gen. nov., sp. nov., a new member of the family Rhodobacteraceae isolated from a tidal mudflat.</title>
        <authorList>
            <person name="Kim I.S."/>
        </authorList>
    </citation>
    <scope>NUCLEOTIDE SEQUENCE [LARGE SCALE GENOMIC DNA]</scope>
    <source>
        <strain evidence="4 5">GH1-50</strain>
    </source>
</reference>
<dbReference type="Pfam" id="PF05121">
    <property type="entry name" value="GvpK"/>
    <property type="match status" value="1"/>
</dbReference>
<dbReference type="EMBL" id="WUPT01000001">
    <property type="protein sequence ID" value="MXQ07933.1"/>
    <property type="molecule type" value="Genomic_DNA"/>
</dbReference>
<comment type="subcellular location">
    <subcellularLocation>
        <location evidence="2">Gas vesicle</location>
    </subcellularLocation>
</comment>
<dbReference type="AlphaFoldDB" id="A0A7C9MAC9"/>
<proteinExistence type="inferred from homology"/>
<comment type="similarity">
    <text evidence="3">Belongs to the gas vesicle GvpK family.</text>
</comment>
<dbReference type="Proteomes" id="UP000480350">
    <property type="component" value="Unassembled WGS sequence"/>
</dbReference>
<protein>
    <submittedName>
        <fullName evidence="4">Gas vesicle protein K</fullName>
    </submittedName>
</protein>
<comment type="caution">
    <text evidence="4">The sequence shown here is derived from an EMBL/GenBank/DDBJ whole genome shotgun (WGS) entry which is preliminary data.</text>
</comment>
<sequence length="113" mass="12205">MAEPLTFDLDKGAASLRTALSAAAGPDGRVEIDPETIEQDLARLVLGLMEFIRQLMELQAIRRVDAGTLTDEEEERIGLALMRSEQAIRDVAGQFGLDPADLSLDLGPLGKTI</sequence>
<keyword evidence="5" id="KW-1185">Reference proteome</keyword>
<dbReference type="PANTHER" id="PTHR40137">
    <property type="entry name" value="PROTEIN GVPK 1"/>
    <property type="match status" value="1"/>
</dbReference>
<accession>A0A7C9MAC9</accession>
<dbReference type="InterPro" id="IPR007805">
    <property type="entry name" value="GvpK"/>
</dbReference>
<dbReference type="GO" id="GO:0031412">
    <property type="term" value="P:gas vesicle organization"/>
    <property type="evidence" value="ECO:0007669"/>
    <property type="project" value="InterPro"/>
</dbReference>
<evidence type="ECO:0000256" key="3">
    <source>
        <dbReference type="ARBA" id="ARBA00035659"/>
    </source>
</evidence>
<gene>
    <name evidence="4" type="ORF">GQ651_08750</name>
</gene>